<evidence type="ECO:0000313" key="2">
    <source>
        <dbReference type="Proteomes" id="UP000289794"/>
    </source>
</evidence>
<dbReference type="Proteomes" id="UP000289794">
    <property type="component" value="Chromosome"/>
</dbReference>
<protein>
    <submittedName>
        <fullName evidence="1">Uncharacterized protein</fullName>
    </submittedName>
</protein>
<proteinExistence type="predicted"/>
<evidence type="ECO:0000313" key="1">
    <source>
        <dbReference type="EMBL" id="QBE98912.1"/>
    </source>
</evidence>
<dbReference type="AlphaFoldDB" id="A0A4P6M393"/>
<gene>
    <name evidence="1" type="ORF">PMF13cell1_04481</name>
</gene>
<organism evidence="1 2">
    <name type="scientific">Blautia producta</name>
    <dbReference type="NCBI Taxonomy" id="33035"/>
    <lineage>
        <taxon>Bacteria</taxon>
        <taxon>Bacillati</taxon>
        <taxon>Bacillota</taxon>
        <taxon>Clostridia</taxon>
        <taxon>Lachnospirales</taxon>
        <taxon>Lachnospiraceae</taxon>
        <taxon>Blautia</taxon>
    </lineage>
</organism>
<dbReference type="NCBIfam" id="TIGR01630">
    <property type="entry name" value="psiM2_ORF9"/>
    <property type="match status" value="1"/>
</dbReference>
<name>A0A4P6M393_9FIRM</name>
<accession>A0A4P6M393</accession>
<dbReference type="KEGG" id="bpro:PMF13cell1_04481"/>
<reference evidence="1 2" key="1">
    <citation type="submission" date="2019-01" db="EMBL/GenBank/DDBJ databases">
        <title>PMF-metabolizing Aryl O-demethylase.</title>
        <authorList>
            <person name="Kim M."/>
        </authorList>
    </citation>
    <scope>NUCLEOTIDE SEQUENCE [LARGE SCALE GENOMIC DNA]</scope>
    <source>
        <strain evidence="1 2">PMF1</strain>
    </source>
</reference>
<dbReference type="Gene3D" id="3.40.50.300">
    <property type="entry name" value="P-loop containing nucleotide triphosphate hydrolases"/>
    <property type="match status" value="1"/>
</dbReference>
<dbReference type="InterPro" id="IPR027417">
    <property type="entry name" value="P-loop_NTPase"/>
</dbReference>
<dbReference type="EMBL" id="CP035945">
    <property type="protein sequence ID" value="QBE98912.1"/>
    <property type="molecule type" value="Genomic_DNA"/>
</dbReference>
<sequence>MQRSMRKSTALNRQDIIEYLKLQEALAVKKARRDFWSFCCLLYPEFYKESRPYLKDLCQTLQAFYNGSIDKQILIINMPPRHGKTFTARLFVLWMFGQDPRTKIITGSYNQILSGLFAQQTRDGILTDNENVKQKYFSDVFPETTIKQGDAAKGFWSLDGSEEKNYLATSPGGTSTGIGANYIIVDDIIKNNEEAANELVKDKHWEWYNNTLVQRMERPRKQILIMTRWASDDLVGRTLEKKADKCHLITYKAVQDDGSMLCDEIMTKAEYEDVVSEMGEDIASANYQQEPIDLKGRLYTSFKTYDRLPVDEQGNSLFDGIYSYTDTADEGADYLCTIIWGVYMREAYVLDVYYTQQGMEITEPETAKRFQAFEVNRSRIESNNGGSGFARNVKRISEEQLKNFKTVIKWFHQSKNKKARIISNATWVMEHVLYPSNWRHKWPEYYNAMIRYQRDGDNKHDDAPDCTTGVAETMYKLGA</sequence>
<dbReference type="Pfam" id="PF03237">
    <property type="entry name" value="Terminase_6N"/>
    <property type="match status" value="1"/>
</dbReference>
<dbReference type="InterPro" id="IPR006517">
    <property type="entry name" value="Phage_terminase_lsu-like_C"/>
</dbReference>